<reference evidence="7" key="1">
    <citation type="submission" date="2023-06" db="EMBL/GenBank/DDBJ databases">
        <authorList>
            <person name="Delattre M."/>
        </authorList>
    </citation>
    <scope>NUCLEOTIDE SEQUENCE</scope>
    <source>
        <strain evidence="7">AF72</strain>
    </source>
</reference>
<evidence type="ECO:0000313" key="7">
    <source>
        <dbReference type="EMBL" id="CAJ0580079.1"/>
    </source>
</evidence>
<accession>A0AA36D5J0</accession>
<sequence length="289" mass="32918">MYGAYYDLRDPAGPRIRLLAIMDTKIITMAQILLRLDTQVLRIAEINVLADEAAHAFYFGCKYQEVDIVSEVYNGHLPNIVSQTIPLQPLATNYDSGLTVCQKPLHCLHSVSIPTMKLIEYYKRLELVDFQWISQMPMVGGTDPNNALDWQGEHLFEQLCSYRSTTKYTAIADVDEFLAISNGTDIVKLLEALAFKEEHPSSFRFETVPITLPEKILSGQSILNLTSLEDVKVRDASKEERCIYRTEQTRTSQRLLCPMPTGKHCQEEMLKVEEWVLPSNKEGNVWTVV</sequence>
<protein>
    <recommendedName>
        <fullName evidence="6">Glycosyltransferase family 92 protein</fullName>
        <ecNumber evidence="6">2.4.1.-</ecNumber>
    </recommendedName>
</protein>
<keyword evidence="3 6" id="KW-0328">Glycosyltransferase</keyword>
<evidence type="ECO:0000256" key="3">
    <source>
        <dbReference type="ARBA" id="ARBA00022676"/>
    </source>
</evidence>
<dbReference type="GO" id="GO:0016757">
    <property type="term" value="F:glycosyltransferase activity"/>
    <property type="evidence" value="ECO:0007669"/>
    <property type="project" value="UniProtKB-UniRule"/>
</dbReference>
<comment type="caution">
    <text evidence="7">The sequence shown here is derived from an EMBL/GenBank/DDBJ whole genome shotgun (WGS) entry which is preliminary data.</text>
</comment>
<evidence type="ECO:0000256" key="2">
    <source>
        <dbReference type="ARBA" id="ARBA00007647"/>
    </source>
</evidence>
<evidence type="ECO:0000256" key="5">
    <source>
        <dbReference type="ARBA" id="ARBA00023136"/>
    </source>
</evidence>
<evidence type="ECO:0000313" key="8">
    <source>
        <dbReference type="Proteomes" id="UP001177023"/>
    </source>
</evidence>
<feature type="non-terminal residue" evidence="7">
    <location>
        <position position="289"/>
    </location>
</feature>
<organism evidence="7 8">
    <name type="scientific">Mesorhabditis spiculigera</name>
    <dbReference type="NCBI Taxonomy" id="96644"/>
    <lineage>
        <taxon>Eukaryota</taxon>
        <taxon>Metazoa</taxon>
        <taxon>Ecdysozoa</taxon>
        <taxon>Nematoda</taxon>
        <taxon>Chromadorea</taxon>
        <taxon>Rhabditida</taxon>
        <taxon>Rhabditina</taxon>
        <taxon>Rhabditomorpha</taxon>
        <taxon>Rhabditoidea</taxon>
        <taxon>Rhabditidae</taxon>
        <taxon>Mesorhabditinae</taxon>
        <taxon>Mesorhabditis</taxon>
    </lineage>
</organism>
<gene>
    <name evidence="7" type="ORF">MSPICULIGERA_LOCUS18282</name>
</gene>
<keyword evidence="5" id="KW-0472">Membrane</keyword>
<comment type="subcellular location">
    <subcellularLocation>
        <location evidence="1">Membrane</location>
        <topology evidence="1">Single-pass membrane protein</topology>
    </subcellularLocation>
</comment>
<dbReference type="Proteomes" id="UP001177023">
    <property type="component" value="Unassembled WGS sequence"/>
</dbReference>
<dbReference type="AlphaFoldDB" id="A0AA36D5J0"/>
<comment type="similarity">
    <text evidence="2 6">Belongs to the glycosyltransferase 92 family.</text>
</comment>
<dbReference type="Pfam" id="PF01697">
    <property type="entry name" value="Glyco_transf_92"/>
    <property type="match status" value="1"/>
</dbReference>
<dbReference type="EC" id="2.4.1.-" evidence="6"/>
<keyword evidence="8" id="KW-1185">Reference proteome</keyword>
<dbReference type="EMBL" id="CATQJA010002659">
    <property type="protein sequence ID" value="CAJ0580079.1"/>
    <property type="molecule type" value="Genomic_DNA"/>
</dbReference>
<keyword evidence="4 6" id="KW-0808">Transferase</keyword>
<dbReference type="InterPro" id="IPR008166">
    <property type="entry name" value="Glyco_transf_92"/>
</dbReference>
<proteinExistence type="inferred from homology"/>
<evidence type="ECO:0000256" key="1">
    <source>
        <dbReference type="ARBA" id="ARBA00004167"/>
    </source>
</evidence>
<evidence type="ECO:0000256" key="4">
    <source>
        <dbReference type="ARBA" id="ARBA00022679"/>
    </source>
</evidence>
<dbReference type="GO" id="GO:0016020">
    <property type="term" value="C:membrane"/>
    <property type="evidence" value="ECO:0007669"/>
    <property type="project" value="UniProtKB-SubCell"/>
</dbReference>
<name>A0AA36D5J0_9BILA</name>
<evidence type="ECO:0000256" key="6">
    <source>
        <dbReference type="RuleBase" id="RU366017"/>
    </source>
</evidence>